<dbReference type="InterPro" id="IPR020846">
    <property type="entry name" value="MFS_dom"/>
</dbReference>
<feature type="transmembrane region" description="Helical" evidence="7">
    <location>
        <begin position="413"/>
        <end position="436"/>
    </location>
</feature>
<accession>A0A1G8IL54</accession>
<dbReference type="InterPro" id="IPR011701">
    <property type="entry name" value="MFS"/>
</dbReference>
<evidence type="ECO:0000256" key="7">
    <source>
        <dbReference type="SAM" id="Phobius"/>
    </source>
</evidence>
<dbReference type="OrthoDB" id="9773957at2"/>
<keyword evidence="4" id="KW-0058">Aromatic hydrocarbons catabolism</keyword>
<dbReference type="GO" id="GO:0022857">
    <property type="term" value="F:transmembrane transporter activity"/>
    <property type="evidence" value="ECO:0007669"/>
    <property type="project" value="InterPro"/>
</dbReference>
<dbReference type="AlphaFoldDB" id="A0A1G8IL54"/>
<feature type="transmembrane region" description="Helical" evidence="7">
    <location>
        <begin position="192"/>
        <end position="214"/>
    </location>
</feature>
<dbReference type="RefSeq" id="WP_090263960.1">
    <property type="nucleotide sequence ID" value="NZ_FNDS01000006.1"/>
</dbReference>
<comment type="subcellular location">
    <subcellularLocation>
        <location evidence="1">Membrane</location>
        <topology evidence="1">Multi-pass membrane protein</topology>
    </subcellularLocation>
</comment>
<name>A0A1G8IL54_9PSED</name>
<sequence>MSTLTTAPSRPSELGQAAPGELDALYGKITRRLIPLLFACYLLNFVDRANIGFAQLQMKSALGFSDAVYGLGATMFFIGYLLFEVPSNLLLKRLGARLTILRIMVLWGLASAATLLVTTPTQFYLVRFLLGVFEAGFFPGVALYLTFWFPPQRRARVFALFMTAQVASAFITSPLSGWILKNMHGLHGWDGWQWMFLIEGLPTALLGVLVYFLLPDGPRQARWLSGVEQDRLRQDLRDSEVSAAAGGHGFKYLLRDPRVYLLAFVAFVSGCAGYFLAFWTPTVIRELGIEDLQQVGLYAVIPNLFAIVAMILYGRRADRRNQQRQYYCVAMWVAALGFLALAFSLQASLFWTLVAITLGGSALVSAGPVFWAMVTRYLPRVEAPAGIAYINSLACISGVSPAVVGAIKTHTGSLQSAVFLLAALFLVAGIGIRLGMRDSAIRPLS</sequence>
<dbReference type="Pfam" id="PF07690">
    <property type="entry name" value="MFS_1"/>
    <property type="match status" value="1"/>
</dbReference>
<evidence type="ECO:0000259" key="8">
    <source>
        <dbReference type="PROSITE" id="PS50850"/>
    </source>
</evidence>
<keyword evidence="3 7" id="KW-0812">Transmembrane</keyword>
<proteinExistence type="predicted"/>
<dbReference type="CDD" id="cd17319">
    <property type="entry name" value="MFS_ExuT_GudP_like"/>
    <property type="match status" value="1"/>
</dbReference>
<evidence type="ECO:0000256" key="4">
    <source>
        <dbReference type="ARBA" id="ARBA00022797"/>
    </source>
</evidence>
<evidence type="ECO:0000256" key="1">
    <source>
        <dbReference type="ARBA" id="ARBA00004141"/>
    </source>
</evidence>
<dbReference type="FunFam" id="1.20.1250.20:FF:000018">
    <property type="entry name" value="MFS transporter permease"/>
    <property type="match status" value="1"/>
</dbReference>
<protein>
    <submittedName>
        <fullName evidence="9">Sugar phosphate permease</fullName>
    </submittedName>
</protein>
<evidence type="ECO:0000256" key="6">
    <source>
        <dbReference type="ARBA" id="ARBA00023136"/>
    </source>
</evidence>
<feature type="transmembrane region" description="Helical" evidence="7">
    <location>
        <begin position="124"/>
        <end position="145"/>
    </location>
</feature>
<reference evidence="10" key="1">
    <citation type="submission" date="2016-10" db="EMBL/GenBank/DDBJ databases">
        <authorList>
            <person name="Varghese N."/>
            <person name="Submissions S."/>
        </authorList>
    </citation>
    <scope>NUCLEOTIDE SEQUENCE [LARGE SCALE GENOMIC DNA]</scope>
    <source>
        <strain evidence="10">CCM 7469</strain>
    </source>
</reference>
<keyword evidence="2" id="KW-0813">Transport</keyword>
<dbReference type="SUPFAM" id="SSF103473">
    <property type="entry name" value="MFS general substrate transporter"/>
    <property type="match status" value="1"/>
</dbReference>
<dbReference type="Gene3D" id="1.20.1250.20">
    <property type="entry name" value="MFS general substrate transporter like domains"/>
    <property type="match status" value="2"/>
</dbReference>
<evidence type="ECO:0000313" key="9">
    <source>
        <dbReference type="EMBL" id="SDI19572.1"/>
    </source>
</evidence>
<organism evidence="9 10">
    <name type="scientific">Pseudomonas panipatensis</name>
    <dbReference type="NCBI Taxonomy" id="428992"/>
    <lineage>
        <taxon>Bacteria</taxon>
        <taxon>Pseudomonadati</taxon>
        <taxon>Pseudomonadota</taxon>
        <taxon>Gammaproteobacteria</taxon>
        <taxon>Pseudomonadales</taxon>
        <taxon>Pseudomonadaceae</taxon>
        <taxon>Pseudomonas</taxon>
    </lineage>
</organism>
<keyword evidence="6 7" id="KW-0472">Membrane</keyword>
<feature type="transmembrane region" description="Helical" evidence="7">
    <location>
        <begin position="326"/>
        <end position="343"/>
    </location>
</feature>
<evidence type="ECO:0000256" key="3">
    <source>
        <dbReference type="ARBA" id="ARBA00022692"/>
    </source>
</evidence>
<feature type="transmembrane region" description="Helical" evidence="7">
    <location>
        <begin position="349"/>
        <end position="374"/>
    </location>
</feature>
<feature type="transmembrane region" description="Helical" evidence="7">
    <location>
        <begin position="259"/>
        <end position="280"/>
    </location>
</feature>
<dbReference type="Proteomes" id="UP000199636">
    <property type="component" value="Unassembled WGS sequence"/>
</dbReference>
<feature type="transmembrane region" description="Helical" evidence="7">
    <location>
        <begin position="67"/>
        <end position="86"/>
    </location>
</feature>
<dbReference type="EMBL" id="FNDS01000006">
    <property type="protein sequence ID" value="SDI19572.1"/>
    <property type="molecule type" value="Genomic_DNA"/>
</dbReference>
<dbReference type="InterPro" id="IPR036259">
    <property type="entry name" value="MFS_trans_sf"/>
</dbReference>
<dbReference type="PANTHER" id="PTHR43791">
    <property type="entry name" value="PERMEASE-RELATED"/>
    <property type="match status" value="1"/>
</dbReference>
<gene>
    <name evidence="9" type="ORF">SAMN05216272_106321</name>
</gene>
<evidence type="ECO:0000313" key="10">
    <source>
        <dbReference type="Proteomes" id="UP000199636"/>
    </source>
</evidence>
<feature type="transmembrane region" description="Helical" evidence="7">
    <location>
        <begin position="386"/>
        <end position="407"/>
    </location>
</feature>
<dbReference type="GO" id="GO:0016020">
    <property type="term" value="C:membrane"/>
    <property type="evidence" value="ECO:0007669"/>
    <property type="project" value="UniProtKB-SubCell"/>
</dbReference>
<feature type="transmembrane region" description="Helical" evidence="7">
    <location>
        <begin position="157"/>
        <end position="180"/>
    </location>
</feature>
<evidence type="ECO:0000256" key="5">
    <source>
        <dbReference type="ARBA" id="ARBA00022989"/>
    </source>
</evidence>
<keyword evidence="10" id="KW-1185">Reference proteome</keyword>
<keyword evidence="5 7" id="KW-1133">Transmembrane helix</keyword>
<feature type="transmembrane region" description="Helical" evidence="7">
    <location>
        <begin position="295"/>
        <end position="314"/>
    </location>
</feature>
<dbReference type="STRING" id="428992.SAMN05216272_106321"/>
<dbReference type="PANTHER" id="PTHR43791:SF36">
    <property type="entry name" value="TRANSPORTER, PUTATIVE (AFU_ORTHOLOGUE AFUA_6G08340)-RELATED"/>
    <property type="match status" value="1"/>
</dbReference>
<feature type="transmembrane region" description="Helical" evidence="7">
    <location>
        <begin position="98"/>
        <end position="118"/>
    </location>
</feature>
<feature type="domain" description="Major facilitator superfamily (MFS) profile" evidence="8">
    <location>
        <begin position="33"/>
        <end position="440"/>
    </location>
</feature>
<dbReference type="PROSITE" id="PS50850">
    <property type="entry name" value="MFS"/>
    <property type="match status" value="1"/>
</dbReference>
<evidence type="ECO:0000256" key="2">
    <source>
        <dbReference type="ARBA" id="ARBA00022448"/>
    </source>
</evidence>